<keyword evidence="1" id="KW-0732">Signal</keyword>
<proteinExistence type="predicted"/>
<organism evidence="2 3">
    <name type="scientific">Sphingobium olei</name>
    <dbReference type="NCBI Taxonomy" id="420955"/>
    <lineage>
        <taxon>Bacteria</taxon>
        <taxon>Pseudomonadati</taxon>
        <taxon>Pseudomonadota</taxon>
        <taxon>Alphaproteobacteria</taxon>
        <taxon>Sphingomonadales</taxon>
        <taxon>Sphingomonadaceae</taxon>
        <taxon>Sphingobium</taxon>
    </lineage>
</organism>
<protein>
    <submittedName>
        <fullName evidence="2">Uncharacterized protein</fullName>
    </submittedName>
</protein>
<dbReference type="Proteomes" id="UP001597203">
    <property type="component" value="Unassembled WGS sequence"/>
</dbReference>
<name>A0ABW3P5W0_9SPHN</name>
<feature type="chain" id="PRO_5045575706" evidence="1">
    <location>
        <begin position="24"/>
        <end position="119"/>
    </location>
</feature>
<evidence type="ECO:0000313" key="3">
    <source>
        <dbReference type="Proteomes" id="UP001597203"/>
    </source>
</evidence>
<comment type="caution">
    <text evidence="2">The sequence shown here is derived from an EMBL/GenBank/DDBJ whole genome shotgun (WGS) entry which is preliminary data.</text>
</comment>
<evidence type="ECO:0000313" key="2">
    <source>
        <dbReference type="EMBL" id="MFD1107127.1"/>
    </source>
</evidence>
<keyword evidence="3" id="KW-1185">Reference proteome</keyword>
<sequence length="119" mass="12841">MPRLATFTVCMALAAGLAQPAAASSPRTRLIERQSENYLLITGSRDDTASEITINGRPVMVEGGREWRVRLPIDTIRSWSAPHARAITVAVDGSRVETALPLGMLGRADRLAMLVVTAK</sequence>
<accession>A0ABW3P5W0</accession>
<dbReference type="EMBL" id="JBHTLS010000135">
    <property type="protein sequence ID" value="MFD1107127.1"/>
    <property type="molecule type" value="Genomic_DNA"/>
</dbReference>
<reference evidence="3" key="1">
    <citation type="journal article" date="2019" name="Int. J. Syst. Evol. Microbiol.">
        <title>The Global Catalogue of Microorganisms (GCM) 10K type strain sequencing project: providing services to taxonomists for standard genome sequencing and annotation.</title>
        <authorList>
            <consortium name="The Broad Institute Genomics Platform"/>
            <consortium name="The Broad Institute Genome Sequencing Center for Infectious Disease"/>
            <person name="Wu L."/>
            <person name="Ma J."/>
        </authorList>
    </citation>
    <scope>NUCLEOTIDE SEQUENCE [LARGE SCALE GENOMIC DNA]</scope>
    <source>
        <strain evidence="3">CCUG 54329</strain>
    </source>
</reference>
<gene>
    <name evidence="2" type="ORF">ACFQ24_19860</name>
</gene>
<evidence type="ECO:0000256" key="1">
    <source>
        <dbReference type="SAM" id="SignalP"/>
    </source>
</evidence>
<dbReference type="RefSeq" id="WP_380914438.1">
    <property type="nucleotide sequence ID" value="NZ_JBHTLS010000135.1"/>
</dbReference>
<feature type="signal peptide" evidence="1">
    <location>
        <begin position="1"/>
        <end position="23"/>
    </location>
</feature>